<dbReference type="EMBL" id="SMKO01000272">
    <property type="protein sequence ID" value="TDC87219.1"/>
    <property type="molecule type" value="Genomic_DNA"/>
</dbReference>
<accession>A0A4R4UKA0</accession>
<evidence type="ECO:0000313" key="2">
    <source>
        <dbReference type="Proteomes" id="UP000295258"/>
    </source>
</evidence>
<organism evidence="1 2">
    <name type="scientific">Nonomuraea deserti</name>
    <dbReference type="NCBI Taxonomy" id="1848322"/>
    <lineage>
        <taxon>Bacteria</taxon>
        <taxon>Bacillati</taxon>
        <taxon>Actinomycetota</taxon>
        <taxon>Actinomycetes</taxon>
        <taxon>Streptosporangiales</taxon>
        <taxon>Streptosporangiaceae</taxon>
        <taxon>Nonomuraea</taxon>
    </lineage>
</organism>
<keyword evidence="2" id="KW-1185">Reference proteome</keyword>
<gene>
    <name evidence="1" type="ORF">E1292_46935</name>
</gene>
<name>A0A4R4UKA0_9ACTN</name>
<sequence>MGDWFQTIVDVEASPEEAGALAEGVRSWLVSSGVVSAERTHCILGAELGHPSGPRAGEVVDASGWSGPWQGGLEINVGRTVFDGGQGDPTAVSCPHCSATVELMDDDFQLDRQAWEPFRDVVHGWDEGRDVVIPCPSCGRPVEPAGWRWDDDYFVFGHLGFRFWNWPPLRTGFVAGLTARLAGHRVVFLDGKL</sequence>
<reference evidence="1 2" key="1">
    <citation type="submission" date="2019-03" db="EMBL/GenBank/DDBJ databases">
        <title>Draft genome sequences of novel Actinobacteria.</title>
        <authorList>
            <person name="Sahin N."/>
            <person name="Ay H."/>
            <person name="Saygin H."/>
        </authorList>
    </citation>
    <scope>NUCLEOTIDE SEQUENCE [LARGE SCALE GENOMIC DNA]</scope>
    <source>
        <strain evidence="1 2">KC310</strain>
    </source>
</reference>
<protein>
    <submittedName>
        <fullName evidence="1">Uncharacterized protein</fullName>
    </submittedName>
</protein>
<dbReference type="RefSeq" id="WP_132606283.1">
    <property type="nucleotide sequence ID" value="NZ_SMKO01000272.1"/>
</dbReference>
<dbReference type="AlphaFoldDB" id="A0A4R4UKA0"/>
<comment type="caution">
    <text evidence="1">The sequence shown here is derived from an EMBL/GenBank/DDBJ whole genome shotgun (WGS) entry which is preliminary data.</text>
</comment>
<dbReference type="Proteomes" id="UP000295258">
    <property type="component" value="Unassembled WGS sequence"/>
</dbReference>
<proteinExistence type="predicted"/>
<evidence type="ECO:0000313" key="1">
    <source>
        <dbReference type="EMBL" id="TDC87219.1"/>
    </source>
</evidence>